<organism evidence="2 3">
    <name type="scientific">Komagataeibacter medellinensis (strain NBRC 3288 / BCRC 11682 / LMG 1693 / Kondo 51)</name>
    <name type="common">Gluconacetobacter medellinensis</name>
    <dbReference type="NCBI Taxonomy" id="634177"/>
    <lineage>
        <taxon>Bacteria</taxon>
        <taxon>Pseudomonadati</taxon>
        <taxon>Pseudomonadota</taxon>
        <taxon>Alphaproteobacteria</taxon>
        <taxon>Acetobacterales</taxon>
        <taxon>Acetobacteraceae</taxon>
        <taxon>Komagataeibacter</taxon>
    </lineage>
</organism>
<dbReference type="Proteomes" id="UP000009044">
    <property type="component" value="Chromosome"/>
</dbReference>
<sequence>MRKRMNVSDIIMPSEQEAAYTPPASGQDPADRLELALNRIAFALDRRAKQAVIAASAPADVDLQALAANIDVLIARVRDVLGEDSPEGRKE</sequence>
<dbReference type="AlphaFoldDB" id="G2I0P9"/>
<evidence type="ECO:0000313" key="3">
    <source>
        <dbReference type="Proteomes" id="UP000009044"/>
    </source>
</evidence>
<dbReference type="KEGG" id="gxy:GLX_20950"/>
<feature type="region of interest" description="Disordered" evidence="1">
    <location>
        <begin position="1"/>
        <end position="28"/>
    </location>
</feature>
<gene>
    <name evidence="2" type="ordered locus">GLX_20950</name>
</gene>
<evidence type="ECO:0000256" key="1">
    <source>
        <dbReference type="SAM" id="MobiDB-lite"/>
    </source>
</evidence>
<reference evidence="3" key="1">
    <citation type="journal article" date="2011" name="J. Bacteriol.">
        <title>Complete genome sequence of NBRC 3288, a unique cellulose-nonproducing strain of Gluconacetobacter xylinus isolated from vinegar.</title>
        <authorList>
            <person name="Ogino H."/>
            <person name="Azuma Y."/>
            <person name="Hosoyama A."/>
            <person name="Nakazawa H."/>
            <person name="Matsutani M."/>
            <person name="Hasegawa A."/>
            <person name="Otsuyama K."/>
            <person name="Matsushita K."/>
            <person name="Fujita N."/>
            <person name="Shirai M."/>
        </authorList>
    </citation>
    <scope>NUCLEOTIDE SEQUENCE [LARGE SCALE GENOMIC DNA]</scope>
    <source>
        <strain evidence="3">NBRC 3288 / BCRC 11682 / LMG 1693</strain>
    </source>
</reference>
<name>G2I0P9_KOMMN</name>
<dbReference type="HOGENOM" id="CLU_190634_0_0_5"/>
<dbReference type="PATRIC" id="fig|634177.7.peg.2373"/>
<dbReference type="EMBL" id="AP012159">
    <property type="protein sequence ID" value="BAK84507.1"/>
    <property type="molecule type" value="Genomic_DNA"/>
</dbReference>
<proteinExistence type="predicted"/>
<accession>G2I0P9</accession>
<protein>
    <submittedName>
        <fullName evidence="2">Uncharacterized protein</fullName>
    </submittedName>
</protein>
<dbReference type="STRING" id="634177.GLX_20950"/>
<evidence type="ECO:0000313" key="2">
    <source>
        <dbReference type="EMBL" id="BAK84507.1"/>
    </source>
</evidence>